<proteinExistence type="predicted"/>
<evidence type="ECO:0000313" key="1">
    <source>
        <dbReference type="EMBL" id="EMF44911.1"/>
    </source>
</evidence>
<name>M3F4D0_LEPIR</name>
<comment type="caution">
    <text evidence="1">The sequence shown here is derived from an EMBL/GenBank/DDBJ whole genome shotgun (WGS) entry which is preliminary data.</text>
</comment>
<gene>
    <name evidence="1" type="ORF">LEP1GSC067_4811</name>
</gene>
<organism evidence="1 2">
    <name type="scientific">Leptospira interrogans serovar Lora str. TE 1992</name>
    <dbReference type="NCBI Taxonomy" id="1193028"/>
    <lineage>
        <taxon>Bacteria</taxon>
        <taxon>Pseudomonadati</taxon>
        <taxon>Spirochaetota</taxon>
        <taxon>Spirochaetia</taxon>
        <taxon>Leptospirales</taxon>
        <taxon>Leptospiraceae</taxon>
        <taxon>Leptospira</taxon>
    </lineage>
</organism>
<dbReference type="Proteomes" id="UP000011754">
    <property type="component" value="Unassembled WGS sequence"/>
</dbReference>
<protein>
    <submittedName>
        <fullName evidence="1">Uncharacterized protein</fullName>
    </submittedName>
</protein>
<accession>M3F4D0</accession>
<reference evidence="1 2" key="1">
    <citation type="submission" date="2013-01" db="EMBL/GenBank/DDBJ databases">
        <authorList>
            <person name="Harkins D.M."/>
            <person name="Durkin A.S."/>
            <person name="Brinkac L.M."/>
            <person name="Haft D.H."/>
            <person name="Selengut J.D."/>
            <person name="Sanka R."/>
            <person name="DePew J."/>
            <person name="Purushe J."/>
            <person name="Hartskeerl R.A."/>
            <person name="Ahmed A."/>
            <person name="van der Linden H."/>
            <person name="Goris M.G.A."/>
            <person name="Vinetz J.M."/>
            <person name="Sutton G.G."/>
            <person name="Nierman W.C."/>
            <person name="Fouts D.E."/>
        </authorList>
    </citation>
    <scope>NUCLEOTIDE SEQUENCE [LARGE SCALE GENOMIC DNA]</scope>
    <source>
        <strain evidence="1 2">TE 1992</strain>
    </source>
</reference>
<sequence>MKTITKKNDPKHLAEDEISYYYSLLQEELTEFDCGELCKPDNNGIPFCCIADNAVPTLYTSEFSMLKKRTDLWKVWKPETEVDKKMLAEYDSKETLFCECKGIQFCERENRSISCRTFPLEPYLDTRGVLVGLVFMKEFTGKCPLTLRAKDIRQEFIDSHFIFWEKLLFRLDSEYETFWNSSKSYRRSRAQTGKKFPIFFPSHLQGKNTWNPIFEFLLLKNYIIKNLILVYILIIELLKNEFSIGFLFHKNGQLKQFC</sequence>
<evidence type="ECO:0000313" key="2">
    <source>
        <dbReference type="Proteomes" id="UP000011754"/>
    </source>
</evidence>
<dbReference type="AlphaFoldDB" id="M3F4D0"/>
<dbReference type="EMBL" id="AKWW02000005">
    <property type="protein sequence ID" value="EMF44911.1"/>
    <property type="molecule type" value="Genomic_DNA"/>
</dbReference>